<protein>
    <submittedName>
        <fullName evidence="13">DUF4118 domain-containing protein</fullName>
    </submittedName>
</protein>
<dbReference type="InterPro" id="IPR025201">
    <property type="entry name" value="KdpD_TM"/>
</dbReference>
<evidence type="ECO:0000256" key="5">
    <source>
        <dbReference type="ARBA" id="ARBA00022741"/>
    </source>
</evidence>
<evidence type="ECO:0000256" key="2">
    <source>
        <dbReference type="ARBA" id="ARBA00022553"/>
    </source>
</evidence>
<proteinExistence type="predicted"/>
<name>A0ABY2JHT2_9MICO</name>
<keyword evidence="7" id="KW-0067">ATP-binding</keyword>
<evidence type="ECO:0000259" key="12">
    <source>
        <dbReference type="Pfam" id="PF13493"/>
    </source>
</evidence>
<evidence type="ECO:0000256" key="1">
    <source>
        <dbReference type="ARBA" id="ARBA00004141"/>
    </source>
</evidence>
<evidence type="ECO:0000313" key="14">
    <source>
        <dbReference type="Proteomes" id="UP000297853"/>
    </source>
</evidence>
<keyword evidence="3" id="KW-0808">Transferase</keyword>
<evidence type="ECO:0000256" key="11">
    <source>
        <dbReference type="SAM" id="Phobius"/>
    </source>
</evidence>
<comment type="subcellular location">
    <subcellularLocation>
        <location evidence="1">Membrane</location>
        <topology evidence="1">Multi-pass membrane protein</topology>
    </subcellularLocation>
</comment>
<keyword evidence="8 11" id="KW-1133">Transmembrane helix</keyword>
<keyword evidence="2" id="KW-0597">Phosphoprotein</keyword>
<keyword evidence="14" id="KW-1185">Reference proteome</keyword>
<dbReference type="Pfam" id="PF13493">
    <property type="entry name" value="DUF4118"/>
    <property type="match status" value="1"/>
</dbReference>
<dbReference type="InterPro" id="IPR038318">
    <property type="entry name" value="KdpD_sf"/>
</dbReference>
<evidence type="ECO:0000256" key="6">
    <source>
        <dbReference type="ARBA" id="ARBA00022777"/>
    </source>
</evidence>
<keyword evidence="6" id="KW-0418">Kinase</keyword>
<accession>A0ABY2JHT2</accession>
<evidence type="ECO:0000256" key="10">
    <source>
        <dbReference type="ARBA" id="ARBA00023136"/>
    </source>
</evidence>
<evidence type="ECO:0000256" key="7">
    <source>
        <dbReference type="ARBA" id="ARBA00022840"/>
    </source>
</evidence>
<evidence type="ECO:0000313" key="13">
    <source>
        <dbReference type="EMBL" id="TFD06225.1"/>
    </source>
</evidence>
<evidence type="ECO:0000256" key="9">
    <source>
        <dbReference type="ARBA" id="ARBA00023012"/>
    </source>
</evidence>
<evidence type="ECO:0000256" key="3">
    <source>
        <dbReference type="ARBA" id="ARBA00022679"/>
    </source>
</evidence>
<evidence type="ECO:0000256" key="8">
    <source>
        <dbReference type="ARBA" id="ARBA00022989"/>
    </source>
</evidence>
<organism evidence="13 14">
    <name type="scientific">Cryobacterium sinapicolor</name>
    <dbReference type="NCBI Taxonomy" id="1259236"/>
    <lineage>
        <taxon>Bacteria</taxon>
        <taxon>Bacillati</taxon>
        <taxon>Actinomycetota</taxon>
        <taxon>Actinomycetes</taxon>
        <taxon>Micrococcales</taxon>
        <taxon>Microbacteriaceae</taxon>
        <taxon>Cryobacterium</taxon>
    </lineage>
</organism>
<feature type="transmembrane region" description="Helical" evidence="11">
    <location>
        <begin position="49"/>
        <end position="66"/>
    </location>
</feature>
<sequence length="83" mass="9212">MAPVRLRRLPLMTVLLVEVRGTLALASLLLLLYLLAVVVIAVVGGTLPAVLGAVVSFVLANLFFRLRPTHRDLARRRRWRLSA</sequence>
<keyword evidence="9" id="KW-0902">Two-component regulatory system</keyword>
<feature type="transmembrane region" description="Helical" evidence="11">
    <location>
        <begin position="21"/>
        <end position="43"/>
    </location>
</feature>
<keyword evidence="4 11" id="KW-0812">Transmembrane</keyword>
<keyword evidence="5" id="KW-0547">Nucleotide-binding</keyword>
<feature type="domain" description="Sensor protein KdpD transmembrane" evidence="12">
    <location>
        <begin position="10"/>
        <end position="64"/>
    </location>
</feature>
<dbReference type="Gene3D" id="1.20.120.620">
    <property type="entry name" value="Backbone structure of the membrane domain of e. Coli histidine kinase receptor kdpd"/>
    <property type="match status" value="1"/>
</dbReference>
<keyword evidence="10 11" id="KW-0472">Membrane</keyword>
<evidence type="ECO:0000256" key="4">
    <source>
        <dbReference type="ARBA" id="ARBA00022692"/>
    </source>
</evidence>
<gene>
    <name evidence="13" type="ORF">E3T28_00175</name>
</gene>
<reference evidence="13 14" key="1">
    <citation type="submission" date="2019-03" db="EMBL/GenBank/DDBJ databases">
        <title>Genomics of glacier-inhabiting Cryobacterium strains.</title>
        <authorList>
            <person name="Liu Q."/>
            <person name="Xin Y.-H."/>
        </authorList>
    </citation>
    <scope>NUCLEOTIDE SEQUENCE [LARGE SCALE GENOMIC DNA]</scope>
    <source>
        <strain evidence="13 14">TMT1-23-1</strain>
    </source>
</reference>
<dbReference type="EMBL" id="SOGQ01000003">
    <property type="protein sequence ID" value="TFD06225.1"/>
    <property type="molecule type" value="Genomic_DNA"/>
</dbReference>
<dbReference type="Proteomes" id="UP000297853">
    <property type="component" value="Unassembled WGS sequence"/>
</dbReference>
<comment type="caution">
    <text evidence="13">The sequence shown here is derived from an EMBL/GenBank/DDBJ whole genome shotgun (WGS) entry which is preliminary data.</text>
</comment>